<dbReference type="EMBL" id="FOYL01000014">
    <property type="protein sequence ID" value="SFR28447.1"/>
    <property type="molecule type" value="Genomic_DNA"/>
</dbReference>
<dbReference type="RefSeq" id="WP_093604516.1">
    <property type="nucleotide sequence ID" value="NZ_FOYL01000014.1"/>
</dbReference>
<reference evidence="4" key="1">
    <citation type="submission" date="2016-10" db="EMBL/GenBank/DDBJ databases">
        <authorList>
            <person name="Varghese N."/>
            <person name="Submissions S."/>
        </authorList>
    </citation>
    <scope>NUCLEOTIDE SEQUENCE [LARGE SCALE GENOMIC DNA]</scope>
    <source>
        <strain evidence="4">DSM 44232</strain>
    </source>
</reference>
<keyword evidence="4" id="KW-1185">Reference proteome</keyword>
<keyword evidence="2" id="KW-0472">Membrane</keyword>
<evidence type="ECO:0000313" key="3">
    <source>
        <dbReference type="EMBL" id="SFR28447.1"/>
    </source>
</evidence>
<evidence type="ECO:0000256" key="1">
    <source>
        <dbReference type="SAM" id="MobiDB-lite"/>
    </source>
</evidence>
<feature type="transmembrane region" description="Helical" evidence="2">
    <location>
        <begin position="35"/>
        <end position="56"/>
    </location>
</feature>
<feature type="region of interest" description="Disordered" evidence="1">
    <location>
        <begin position="161"/>
        <end position="181"/>
    </location>
</feature>
<accession>A0A1I6FF92</accession>
<dbReference type="OrthoDB" id="3697129at2"/>
<name>A0A1I6FF92_9PSEU</name>
<keyword evidence="2" id="KW-1133">Transmembrane helix</keyword>
<protein>
    <submittedName>
        <fullName evidence="3">Uncharacterized protein</fullName>
    </submittedName>
</protein>
<keyword evidence="2" id="KW-0812">Transmembrane</keyword>
<dbReference type="AlphaFoldDB" id="A0A1I6FF92"/>
<dbReference type="STRING" id="84724.SAMN04488564_1148"/>
<sequence>MTSMLPPTRDLPPGRQARIRAEIERAATRRGSRRLAVPILAAAAAVAVVTAGIVVFRPLPTLPVPAVQITTSPATPSADFGIPREEVAAIEKGCAESAGSKPPKLRQLLNDQTRWAVLYSEKEGLVCSIGVGGVAYNSAFGQTAVQWLPGHFSIDYQGARSGGAMDGRPESANVPGNRTSVGRVDDKVARVTFTVDDQTVEAKVANGTYAARIYYPPNWGIPNAPTNEVVRAYDAEGTLLGVSSDLERACYLDPRTGEVVFGDRRTPKADCLPAQPWR</sequence>
<dbReference type="Proteomes" id="UP000198583">
    <property type="component" value="Unassembled WGS sequence"/>
</dbReference>
<evidence type="ECO:0000313" key="4">
    <source>
        <dbReference type="Proteomes" id="UP000198583"/>
    </source>
</evidence>
<gene>
    <name evidence="3" type="ORF">SAMN04488564_1148</name>
</gene>
<evidence type="ECO:0000256" key="2">
    <source>
        <dbReference type="SAM" id="Phobius"/>
    </source>
</evidence>
<organism evidence="3 4">
    <name type="scientific">Lentzea waywayandensis</name>
    <dbReference type="NCBI Taxonomy" id="84724"/>
    <lineage>
        <taxon>Bacteria</taxon>
        <taxon>Bacillati</taxon>
        <taxon>Actinomycetota</taxon>
        <taxon>Actinomycetes</taxon>
        <taxon>Pseudonocardiales</taxon>
        <taxon>Pseudonocardiaceae</taxon>
        <taxon>Lentzea</taxon>
    </lineage>
</organism>
<proteinExistence type="predicted"/>